<evidence type="ECO:0000256" key="8">
    <source>
        <dbReference type="ARBA" id="ARBA00025705"/>
    </source>
</evidence>
<dbReference type="GO" id="GO:0009236">
    <property type="term" value="P:cobalamin biosynthetic process"/>
    <property type="evidence" value="ECO:0007669"/>
    <property type="project" value="UniProtKB-KW"/>
</dbReference>
<proteinExistence type="inferred from homology"/>
<evidence type="ECO:0000256" key="3">
    <source>
        <dbReference type="ARBA" id="ARBA00022573"/>
    </source>
</evidence>
<keyword evidence="5 12" id="KW-0808">Transferase</keyword>
<evidence type="ECO:0000256" key="7">
    <source>
        <dbReference type="ARBA" id="ARBA00023244"/>
    </source>
</evidence>
<dbReference type="OrthoDB" id="9815856at2"/>
<accession>A0A518G7C5</accession>
<reference evidence="12 13" key="1">
    <citation type="submission" date="2019-02" db="EMBL/GenBank/DDBJ databases">
        <title>Deep-cultivation of Planctomycetes and their phenomic and genomic characterization uncovers novel biology.</title>
        <authorList>
            <person name="Wiegand S."/>
            <person name="Jogler M."/>
            <person name="Boedeker C."/>
            <person name="Pinto D."/>
            <person name="Vollmers J."/>
            <person name="Rivas-Marin E."/>
            <person name="Kohn T."/>
            <person name="Peeters S.H."/>
            <person name="Heuer A."/>
            <person name="Rast P."/>
            <person name="Oberbeckmann S."/>
            <person name="Bunk B."/>
            <person name="Jeske O."/>
            <person name="Meyerdierks A."/>
            <person name="Storesund J.E."/>
            <person name="Kallscheuer N."/>
            <person name="Luecker S."/>
            <person name="Lage O.M."/>
            <person name="Pohl T."/>
            <person name="Merkel B.J."/>
            <person name="Hornburger P."/>
            <person name="Mueller R.-W."/>
            <person name="Bruemmer F."/>
            <person name="Labrenz M."/>
            <person name="Spormann A.M."/>
            <person name="Op den Camp H."/>
            <person name="Overmann J."/>
            <person name="Amann R."/>
            <person name="Jetten M.S.M."/>
            <person name="Mascher T."/>
            <person name="Medema M.H."/>
            <person name="Devos D.P."/>
            <person name="Kaster A.-K."/>
            <person name="Ovreas L."/>
            <person name="Rohde M."/>
            <person name="Galperin M.Y."/>
            <person name="Jogler C."/>
        </authorList>
    </citation>
    <scope>NUCLEOTIDE SEQUENCE [LARGE SCALE GENOMIC DNA]</scope>
    <source>
        <strain evidence="12 13">Q31a</strain>
    </source>
</reference>
<name>A0A518G7C5_9BACT</name>
<dbReference type="Gene3D" id="3.30.950.10">
    <property type="entry name" value="Methyltransferase, Cobalt-precorrin-4 Transmethylase, Domain 2"/>
    <property type="match status" value="1"/>
</dbReference>
<dbReference type="Gene3D" id="3.40.1010.10">
    <property type="entry name" value="Cobalt-precorrin-4 Transmethylase, Domain 1"/>
    <property type="match status" value="1"/>
</dbReference>
<dbReference type="InterPro" id="IPR006366">
    <property type="entry name" value="CobA/CysG_C"/>
</dbReference>
<evidence type="ECO:0000313" key="12">
    <source>
        <dbReference type="EMBL" id="QDV24487.1"/>
    </source>
</evidence>
<dbReference type="InterPro" id="IPR036108">
    <property type="entry name" value="4pyrrol_syn_uPrphyn_synt_sf"/>
</dbReference>
<dbReference type="Gene3D" id="3.40.50.10090">
    <property type="match status" value="2"/>
</dbReference>
<keyword evidence="3" id="KW-0169">Cobalamin biosynthesis</keyword>
<dbReference type="NCBIfam" id="TIGR01469">
    <property type="entry name" value="cobA_cysG_Cterm"/>
    <property type="match status" value="1"/>
</dbReference>
<protein>
    <recommendedName>
        <fullName evidence="2">uroporphyrinogen-III C-methyltransferase</fullName>
        <ecNumber evidence="2">2.1.1.107</ecNumber>
    </recommendedName>
</protein>
<gene>
    <name evidence="12" type="primary">nasF</name>
    <name evidence="12" type="ORF">Q31a_28050</name>
</gene>
<dbReference type="PANTHER" id="PTHR45790">
    <property type="entry name" value="SIROHEME SYNTHASE-RELATED"/>
    <property type="match status" value="1"/>
</dbReference>
<evidence type="ECO:0000259" key="10">
    <source>
        <dbReference type="Pfam" id="PF00590"/>
    </source>
</evidence>
<dbReference type="SUPFAM" id="SSF53790">
    <property type="entry name" value="Tetrapyrrole methylase"/>
    <property type="match status" value="1"/>
</dbReference>
<evidence type="ECO:0000256" key="5">
    <source>
        <dbReference type="ARBA" id="ARBA00022679"/>
    </source>
</evidence>
<dbReference type="InterPro" id="IPR050161">
    <property type="entry name" value="Siro_Cobalamin_biosynth"/>
</dbReference>
<dbReference type="Pfam" id="PF00590">
    <property type="entry name" value="TP_methylase"/>
    <property type="match status" value="1"/>
</dbReference>
<dbReference type="AlphaFoldDB" id="A0A518G7C5"/>
<dbReference type="SUPFAM" id="SSF69618">
    <property type="entry name" value="HemD-like"/>
    <property type="match status" value="1"/>
</dbReference>
<dbReference type="InterPro" id="IPR035996">
    <property type="entry name" value="4pyrrol_Methylase_sf"/>
</dbReference>
<dbReference type="InterPro" id="IPR014777">
    <property type="entry name" value="4pyrrole_Mease_sub1"/>
</dbReference>
<dbReference type="GO" id="GO:0004851">
    <property type="term" value="F:uroporphyrin-III C-methyltransferase activity"/>
    <property type="evidence" value="ECO:0007669"/>
    <property type="project" value="UniProtKB-EC"/>
</dbReference>
<feature type="domain" description="Tetrapyrrole biosynthesis uroporphyrinogen III synthase" evidence="11">
    <location>
        <begin position="288"/>
        <end position="515"/>
    </location>
</feature>
<dbReference type="KEGG" id="ahel:Q31a_28050"/>
<keyword evidence="4 12" id="KW-0489">Methyltransferase</keyword>
<evidence type="ECO:0000256" key="4">
    <source>
        <dbReference type="ARBA" id="ARBA00022603"/>
    </source>
</evidence>
<dbReference type="InterPro" id="IPR014776">
    <property type="entry name" value="4pyrrole_Mease_sub2"/>
</dbReference>
<dbReference type="EMBL" id="CP036298">
    <property type="protein sequence ID" value="QDV24487.1"/>
    <property type="molecule type" value="Genomic_DNA"/>
</dbReference>
<dbReference type="PANTHER" id="PTHR45790:SF3">
    <property type="entry name" value="S-ADENOSYL-L-METHIONINE-DEPENDENT UROPORPHYRINOGEN III METHYLTRANSFERASE, CHLOROPLASTIC"/>
    <property type="match status" value="1"/>
</dbReference>
<dbReference type="EC" id="2.1.1.107" evidence="2"/>
<evidence type="ECO:0000313" key="13">
    <source>
        <dbReference type="Proteomes" id="UP000318017"/>
    </source>
</evidence>
<dbReference type="CDD" id="cd06578">
    <property type="entry name" value="HemD"/>
    <property type="match status" value="1"/>
</dbReference>
<dbReference type="PROSITE" id="PS00839">
    <property type="entry name" value="SUMT_1"/>
    <property type="match status" value="1"/>
</dbReference>
<dbReference type="GO" id="GO:0032259">
    <property type="term" value="P:methylation"/>
    <property type="evidence" value="ECO:0007669"/>
    <property type="project" value="UniProtKB-KW"/>
</dbReference>
<dbReference type="NCBIfam" id="NF004790">
    <property type="entry name" value="PRK06136.1"/>
    <property type="match status" value="1"/>
</dbReference>
<keyword evidence="7" id="KW-0627">Porphyrin biosynthesis</keyword>
<dbReference type="Proteomes" id="UP000318017">
    <property type="component" value="Chromosome"/>
</dbReference>
<dbReference type="InterPro" id="IPR003754">
    <property type="entry name" value="4pyrrol_synth_uPrphyn_synth"/>
</dbReference>
<dbReference type="GO" id="GO:0019354">
    <property type="term" value="P:siroheme biosynthetic process"/>
    <property type="evidence" value="ECO:0007669"/>
    <property type="project" value="InterPro"/>
</dbReference>
<organism evidence="12 13">
    <name type="scientific">Aureliella helgolandensis</name>
    <dbReference type="NCBI Taxonomy" id="2527968"/>
    <lineage>
        <taxon>Bacteria</taxon>
        <taxon>Pseudomonadati</taxon>
        <taxon>Planctomycetota</taxon>
        <taxon>Planctomycetia</taxon>
        <taxon>Pirellulales</taxon>
        <taxon>Pirellulaceae</taxon>
        <taxon>Aureliella</taxon>
    </lineage>
</organism>
<evidence type="ECO:0000256" key="2">
    <source>
        <dbReference type="ARBA" id="ARBA00012162"/>
    </source>
</evidence>
<keyword evidence="6" id="KW-0949">S-adenosyl-L-methionine</keyword>
<dbReference type="FunFam" id="3.30.950.10:FF:000001">
    <property type="entry name" value="Siroheme synthase"/>
    <property type="match status" value="1"/>
</dbReference>
<dbReference type="CDD" id="cd11642">
    <property type="entry name" value="SUMT"/>
    <property type="match status" value="1"/>
</dbReference>
<dbReference type="InterPro" id="IPR000878">
    <property type="entry name" value="4pyrrol_Mease"/>
</dbReference>
<dbReference type="RefSeq" id="WP_145078175.1">
    <property type="nucleotide sequence ID" value="NZ_CP036298.1"/>
</dbReference>
<feature type="domain" description="Tetrapyrrole methylase" evidence="10">
    <location>
        <begin position="26"/>
        <end position="236"/>
    </location>
</feature>
<evidence type="ECO:0000256" key="1">
    <source>
        <dbReference type="ARBA" id="ARBA00005879"/>
    </source>
</evidence>
<dbReference type="Pfam" id="PF02602">
    <property type="entry name" value="HEM4"/>
    <property type="match status" value="1"/>
</dbReference>
<comment type="pathway">
    <text evidence="8">Porphyrin-containing compound metabolism; siroheme biosynthesis; precorrin-2 from uroporphyrinogen III: step 1/1.</text>
</comment>
<keyword evidence="13" id="KW-1185">Reference proteome</keyword>
<sequence>MMSDSSQSVQPRSATYVQENSQQGYVYLVGAGPGDPGLMTLRGRECLARAEIVLYDGLANEQLLELAPQAEHLCVGKHGRLPFWTQADINGRLVELAQQGKQIVRLKGGDPGVFARTAEELDALHTAGIGFEVVPGITAAMAAASYVGIPITHRHHASAVALITGQQQQDGTPQPIDWEALARFPGTLIFYMGVTTAEQWTTNLIAAGKPATTPTAIVRRCSWSDQKVVRCNLGDVIQHLTPDGKMRPPVITIVGDVAALGDQFDWFTTRPLHGCGVLITRAAEQSHELAESLRSLGATVYCQPLLEIIPPSDAQSLAQATHQIKLKQIDGITFSSSNGVEGFFNYLDAAGLDARALAGMRLAAVGPATAASLQLRGVRADVVPDSDFSAVGLLSKLSGSVDQQRWLVLQTNHSAATLHEGLRQQGAEVLTAMAYETRAVSDLLPATRTALEAGRIQLVTLTSSAIARVATELLAEYLPSLQAISLSPAISTELKRLGWPVRAEAGQNTMPALVEAISQSFKVAATPAK</sequence>
<evidence type="ECO:0000259" key="11">
    <source>
        <dbReference type="Pfam" id="PF02602"/>
    </source>
</evidence>
<dbReference type="InterPro" id="IPR003043">
    <property type="entry name" value="Uropor_MeTrfase_CS"/>
</dbReference>
<comment type="pathway">
    <text evidence="9">Cofactor biosynthesis; adenosylcobalamin biosynthesis; precorrin-2 from uroporphyrinogen III: step 1/1.</text>
</comment>
<dbReference type="FunFam" id="3.40.1010.10:FF:000001">
    <property type="entry name" value="Siroheme synthase"/>
    <property type="match status" value="1"/>
</dbReference>
<evidence type="ECO:0000256" key="9">
    <source>
        <dbReference type="ARBA" id="ARBA00060548"/>
    </source>
</evidence>
<evidence type="ECO:0000256" key="6">
    <source>
        <dbReference type="ARBA" id="ARBA00022691"/>
    </source>
</evidence>
<dbReference type="GO" id="GO:0004852">
    <property type="term" value="F:uroporphyrinogen-III synthase activity"/>
    <property type="evidence" value="ECO:0007669"/>
    <property type="project" value="InterPro"/>
</dbReference>
<comment type="similarity">
    <text evidence="1">Belongs to the precorrin methyltransferase family.</text>
</comment>